<evidence type="ECO:0000313" key="2">
    <source>
        <dbReference type="EMBL" id="KAA8534851.1"/>
    </source>
</evidence>
<proteinExistence type="predicted"/>
<reference evidence="2 3" key="1">
    <citation type="submission" date="2019-09" db="EMBL/GenBank/DDBJ databases">
        <title>A chromosome-level genome assembly of the Chinese tupelo Nyssa sinensis.</title>
        <authorList>
            <person name="Yang X."/>
            <person name="Kang M."/>
            <person name="Yang Y."/>
            <person name="Xiong H."/>
            <person name="Wang M."/>
            <person name="Zhang Z."/>
            <person name="Wang Z."/>
            <person name="Wu H."/>
            <person name="Ma T."/>
            <person name="Liu J."/>
            <person name="Xi Z."/>
        </authorList>
    </citation>
    <scope>NUCLEOTIDE SEQUENCE [LARGE SCALE GENOMIC DNA]</scope>
    <source>
        <strain evidence="2">J267</strain>
        <tissue evidence="2">Leaf</tissue>
    </source>
</reference>
<keyword evidence="3" id="KW-1185">Reference proteome</keyword>
<accession>A0A5J5B0Q9</accession>
<dbReference type="PANTHER" id="PTHR34364">
    <property type="entry name" value="WAS/WASL-INTERACTING FAMILY PROTEIN"/>
    <property type="match status" value="1"/>
</dbReference>
<dbReference type="PANTHER" id="PTHR34364:SF9">
    <property type="match status" value="1"/>
</dbReference>
<dbReference type="OrthoDB" id="1907935at2759"/>
<keyword evidence="1" id="KW-1133">Transmembrane helix</keyword>
<dbReference type="Proteomes" id="UP000325577">
    <property type="component" value="Linkage Group LG17"/>
</dbReference>
<protein>
    <submittedName>
        <fullName evidence="2">Uncharacterized protein</fullName>
    </submittedName>
</protein>
<evidence type="ECO:0000313" key="3">
    <source>
        <dbReference type="Proteomes" id="UP000325577"/>
    </source>
</evidence>
<organism evidence="2 3">
    <name type="scientific">Nyssa sinensis</name>
    <dbReference type="NCBI Taxonomy" id="561372"/>
    <lineage>
        <taxon>Eukaryota</taxon>
        <taxon>Viridiplantae</taxon>
        <taxon>Streptophyta</taxon>
        <taxon>Embryophyta</taxon>
        <taxon>Tracheophyta</taxon>
        <taxon>Spermatophyta</taxon>
        <taxon>Magnoliopsida</taxon>
        <taxon>eudicotyledons</taxon>
        <taxon>Gunneridae</taxon>
        <taxon>Pentapetalae</taxon>
        <taxon>asterids</taxon>
        <taxon>Cornales</taxon>
        <taxon>Nyssaceae</taxon>
        <taxon>Nyssa</taxon>
    </lineage>
</organism>
<keyword evidence="1" id="KW-0812">Transmembrane</keyword>
<sequence>MEPPPPPPPPQRYKLVWRVLLISNLALGAYMFARARKKDASVEDSKAAAKIPSAPIATATTPVPEEPALSTPITTPVTVREPIPEDQQRELFKWILEEKRKIKPKDPVEKKRIDEEKAILKQFIRAKSFPSL</sequence>
<evidence type="ECO:0000256" key="1">
    <source>
        <dbReference type="SAM" id="Phobius"/>
    </source>
</evidence>
<gene>
    <name evidence="2" type="ORF">F0562_029933</name>
</gene>
<dbReference type="EMBL" id="CM018040">
    <property type="protein sequence ID" value="KAA8534851.1"/>
    <property type="molecule type" value="Genomic_DNA"/>
</dbReference>
<dbReference type="AlphaFoldDB" id="A0A5J5B0Q9"/>
<feature type="transmembrane region" description="Helical" evidence="1">
    <location>
        <begin position="15"/>
        <end position="33"/>
    </location>
</feature>
<keyword evidence="1" id="KW-0472">Membrane</keyword>
<name>A0A5J5B0Q9_9ASTE</name>